<dbReference type="SUPFAM" id="SSF103456">
    <property type="entry name" value="Preprotein translocase SecE subunit"/>
    <property type="match status" value="1"/>
</dbReference>
<gene>
    <name evidence="2" type="ORF">BZG00_11010</name>
    <name evidence="3" type="ORF">BZG09_13415</name>
</gene>
<comment type="caution">
    <text evidence="2">The sequence shown here is derived from an EMBL/GenBank/DDBJ whole genome shotgun (WGS) entry which is preliminary data.</text>
</comment>
<keyword evidence="1" id="KW-0812">Transmembrane</keyword>
<dbReference type="InterPro" id="IPR023391">
    <property type="entry name" value="Prot_translocase_SecE_dom_sf"/>
</dbReference>
<sequence>MAGMTKPTWQRWLWLITIWGASVAALGVVSWLFRLLMHAAGLQS</sequence>
<evidence type="ECO:0000313" key="5">
    <source>
        <dbReference type="Proteomes" id="UP000189021"/>
    </source>
</evidence>
<evidence type="ECO:0000313" key="2">
    <source>
        <dbReference type="EMBL" id="OOE39159.1"/>
    </source>
</evidence>
<reference evidence="4 5" key="1">
    <citation type="journal article" date="2017" name="Genome Announc.">
        <title>Draft Genome Sequences of Salinivibrio proteolyticus, Salinivibrio sharmensis, Salinivibrio siamensis, Salinivibrio costicola subsp. alcaliphilus, Salinivibrio costicola subsp. vallismortis, and 29 New Isolates Belonging to the Genus Salinivibrio.</title>
        <authorList>
            <person name="Lopez-Hermoso C."/>
            <person name="de la Haba R.R."/>
            <person name="Sanchez-Porro C."/>
            <person name="Bayliss S.C."/>
            <person name="Feil E.J."/>
            <person name="Ventosa A."/>
        </authorList>
    </citation>
    <scope>NUCLEOTIDE SEQUENCE [LARGE SCALE GENOMIC DNA]</scope>
    <source>
        <strain evidence="2 5">AL184</strain>
        <strain evidence="3 4">IC202</strain>
    </source>
</reference>
<evidence type="ECO:0000313" key="3">
    <source>
        <dbReference type="EMBL" id="OOE42487.1"/>
    </source>
</evidence>
<evidence type="ECO:0000256" key="1">
    <source>
        <dbReference type="SAM" id="Phobius"/>
    </source>
</evidence>
<evidence type="ECO:0008006" key="6">
    <source>
        <dbReference type="Google" id="ProtNLM"/>
    </source>
</evidence>
<protein>
    <recommendedName>
        <fullName evidence="6">DUF2474 domain-containing protein</fullName>
    </recommendedName>
</protein>
<keyword evidence="1" id="KW-0472">Membrane</keyword>
<feature type="transmembrane region" description="Helical" evidence="1">
    <location>
        <begin position="12"/>
        <end position="33"/>
    </location>
</feature>
<dbReference type="Proteomes" id="UP000189021">
    <property type="component" value="Unassembled WGS sequence"/>
</dbReference>
<keyword evidence="5" id="KW-1185">Reference proteome</keyword>
<dbReference type="RefSeq" id="WP_077459159.1">
    <property type="nucleotide sequence ID" value="NZ_MUER01000028.1"/>
</dbReference>
<dbReference type="Pfam" id="PF10617">
    <property type="entry name" value="DUF2474"/>
    <property type="match status" value="1"/>
</dbReference>
<dbReference type="InterPro" id="IPR018895">
    <property type="entry name" value="DUF2474"/>
</dbReference>
<keyword evidence="1" id="KW-1133">Transmembrane helix</keyword>
<dbReference type="EMBL" id="MUEO01000040">
    <property type="protein sequence ID" value="OOE42487.1"/>
    <property type="molecule type" value="Genomic_DNA"/>
</dbReference>
<proteinExistence type="predicted"/>
<name>A0AB36JU50_9GAMM</name>
<dbReference type="Proteomes" id="UP000188726">
    <property type="component" value="Unassembled WGS sequence"/>
</dbReference>
<dbReference type="EMBL" id="MUEK01000010">
    <property type="protein sequence ID" value="OOE39159.1"/>
    <property type="molecule type" value="Genomic_DNA"/>
</dbReference>
<evidence type="ECO:0000313" key="4">
    <source>
        <dbReference type="Proteomes" id="UP000188726"/>
    </source>
</evidence>
<organism evidence="2 5">
    <name type="scientific">Salinivibrio kushneri</name>
    <dbReference type="NCBI Taxonomy" id="1908198"/>
    <lineage>
        <taxon>Bacteria</taxon>
        <taxon>Pseudomonadati</taxon>
        <taxon>Pseudomonadota</taxon>
        <taxon>Gammaproteobacteria</taxon>
        <taxon>Vibrionales</taxon>
        <taxon>Vibrionaceae</taxon>
        <taxon>Salinivibrio</taxon>
    </lineage>
</organism>
<accession>A0AB36JU50</accession>
<dbReference type="AlphaFoldDB" id="A0AB36JU50"/>